<reference evidence="2" key="2">
    <citation type="submission" date="2023-05" db="EMBL/GenBank/DDBJ databases">
        <authorList>
            <person name="Fouks B."/>
        </authorList>
    </citation>
    <scope>NUCLEOTIDE SEQUENCE</scope>
    <source>
        <strain evidence="2">Stay&amp;Tobe</strain>
        <tissue evidence="2">Testes</tissue>
    </source>
</reference>
<accession>A0AAD7ZM37</accession>
<dbReference type="AlphaFoldDB" id="A0AAD7ZM37"/>
<evidence type="ECO:0000313" key="3">
    <source>
        <dbReference type="Proteomes" id="UP001233999"/>
    </source>
</evidence>
<feature type="chain" id="PRO_5042048473" evidence="1">
    <location>
        <begin position="23"/>
        <end position="53"/>
    </location>
</feature>
<organism evidence="2 3">
    <name type="scientific">Diploptera punctata</name>
    <name type="common">Pacific beetle cockroach</name>
    <dbReference type="NCBI Taxonomy" id="6984"/>
    <lineage>
        <taxon>Eukaryota</taxon>
        <taxon>Metazoa</taxon>
        <taxon>Ecdysozoa</taxon>
        <taxon>Arthropoda</taxon>
        <taxon>Hexapoda</taxon>
        <taxon>Insecta</taxon>
        <taxon>Pterygota</taxon>
        <taxon>Neoptera</taxon>
        <taxon>Polyneoptera</taxon>
        <taxon>Dictyoptera</taxon>
        <taxon>Blattodea</taxon>
        <taxon>Blaberoidea</taxon>
        <taxon>Blaberidae</taxon>
        <taxon>Diplopterinae</taxon>
        <taxon>Diploptera</taxon>
    </lineage>
</organism>
<feature type="signal peptide" evidence="1">
    <location>
        <begin position="1"/>
        <end position="22"/>
    </location>
</feature>
<name>A0AAD7ZM37_DIPPU</name>
<keyword evidence="1" id="KW-0732">Signal</keyword>
<dbReference type="EMBL" id="JASPKZ010007724">
    <property type="protein sequence ID" value="KAJ9582876.1"/>
    <property type="molecule type" value="Genomic_DNA"/>
</dbReference>
<evidence type="ECO:0000256" key="1">
    <source>
        <dbReference type="SAM" id="SignalP"/>
    </source>
</evidence>
<evidence type="ECO:0000313" key="2">
    <source>
        <dbReference type="EMBL" id="KAJ9582876.1"/>
    </source>
</evidence>
<feature type="non-terminal residue" evidence="2">
    <location>
        <position position="53"/>
    </location>
</feature>
<comment type="caution">
    <text evidence="2">The sequence shown here is derived from an EMBL/GenBank/DDBJ whole genome shotgun (WGS) entry which is preliminary data.</text>
</comment>
<dbReference type="Proteomes" id="UP001233999">
    <property type="component" value="Unassembled WGS sequence"/>
</dbReference>
<feature type="non-terminal residue" evidence="2">
    <location>
        <position position="1"/>
    </location>
</feature>
<gene>
    <name evidence="2" type="ORF">L9F63_022772</name>
</gene>
<keyword evidence="3" id="KW-1185">Reference proteome</keyword>
<proteinExistence type="predicted"/>
<protein>
    <submittedName>
        <fullName evidence="2">Uncharacterized protein</fullName>
    </submittedName>
</protein>
<reference evidence="2" key="1">
    <citation type="journal article" date="2023" name="IScience">
        <title>Live-bearing cockroach genome reveals convergent evolutionary mechanisms linked to viviparity in insects and beyond.</title>
        <authorList>
            <person name="Fouks B."/>
            <person name="Harrison M.C."/>
            <person name="Mikhailova A.A."/>
            <person name="Marchal E."/>
            <person name="English S."/>
            <person name="Carruthers M."/>
            <person name="Jennings E.C."/>
            <person name="Chiamaka E.L."/>
            <person name="Frigard R.A."/>
            <person name="Pippel M."/>
            <person name="Attardo G.M."/>
            <person name="Benoit J.B."/>
            <person name="Bornberg-Bauer E."/>
            <person name="Tobe S.S."/>
        </authorList>
    </citation>
    <scope>NUCLEOTIDE SEQUENCE</scope>
    <source>
        <strain evidence="2">Stay&amp;Tobe</strain>
    </source>
</reference>
<sequence>QVKTRNLKFHSFLLILVDLCLCRNRTRDTTIYEYRGEWDTMGNHRNYCYVCHT</sequence>